<feature type="transmembrane region" description="Helical" evidence="6">
    <location>
        <begin position="436"/>
        <end position="453"/>
    </location>
</feature>
<feature type="transmembrane region" description="Helical" evidence="6">
    <location>
        <begin position="331"/>
        <end position="349"/>
    </location>
</feature>
<keyword evidence="3 6" id="KW-1133">Transmembrane helix</keyword>
<dbReference type="PRINTS" id="PR01036">
    <property type="entry name" value="TCRTETB"/>
</dbReference>
<dbReference type="PANTHER" id="PTHR42718">
    <property type="entry name" value="MAJOR FACILITATOR SUPERFAMILY MULTIDRUG TRANSPORTER MFSC"/>
    <property type="match status" value="1"/>
</dbReference>
<feature type="transmembrane region" description="Helical" evidence="6">
    <location>
        <begin position="219"/>
        <end position="237"/>
    </location>
</feature>
<evidence type="ECO:0000256" key="5">
    <source>
        <dbReference type="ARBA" id="ARBA00023251"/>
    </source>
</evidence>
<accession>A0ABN3RJK2</accession>
<dbReference type="Proteomes" id="UP001500994">
    <property type="component" value="Unassembled WGS sequence"/>
</dbReference>
<dbReference type="EMBL" id="BAAARK010000004">
    <property type="protein sequence ID" value="GAA2654300.1"/>
    <property type="molecule type" value="Genomic_DNA"/>
</dbReference>
<evidence type="ECO:0000256" key="1">
    <source>
        <dbReference type="ARBA" id="ARBA00004651"/>
    </source>
</evidence>
<reference evidence="8 9" key="1">
    <citation type="journal article" date="2019" name="Int. J. Syst. Evol. Microbiol.">
        <title>The Global Catalogue of Microorganisms (GCM) 10K type strain sequencing project: providing services to taxonomists for standard genome sequencing and annotation.</title>
        <authorList>
            <consortium name="The Broad Institute Genomics Platform"/>
            <consortium name="The Broad Institute Genome Sequencing Center for Infectious Disease"/>
            <person name="Wu L."/>
            <person name="Ma J."/>
        </authorList>
    </citation>
    <scope>NUCLEOTIDE SEQUENCE [LARGE SCALE GENOMIC DNA]</scope>
    <source>
        <strain evidence="8 9">JCM 16374</strain>
    </source>
</reference>
<feature type="transmembrane region" description="Helical" evidence="6">
    <location>
        <begin position="37"/>
        <end position="55"/>
    </location>
</feature>
<dbReference type="Pfam" id="PF07690">
    <property type="entry name" value="MFS_1"/>
    <property type="match status" value="2"/>
</dbReference>
<feature type="transmembrane region" description="Helical" evidence="6">
    <location>
        <begin position="92"/>
        <end position="113"/>
    </location>
</feature>
<dbReference type="PANTHER" id="PTHR42718:SF39">
    <property type="entry name" value="ACTINORHODIN TRANSPORTER-RELATED"/>
    <property type="match status" value="1"/>
</dbReference>
<gene>
    <name evidence="8" type="ORF">GCM10009864_19290</name>
</gene>
<dbReference type="SUPFAM" id="SSF103473">
    <property type="entry name" value="MFS general substrate transporter"/>
    <property type="match status" value="2"/>
</dbReference>
<evidence type="ECO:0000313" key="9">
    <source>
        <dbReference type="Proteomes" id="UP001500994"/>
    </source>
</evidence>
<feature type="transmembrane region" description="Helical" evidence="6">
    <location>
        <begin position="67"/>
        <end position="86"/>
    </location>
</feature>
<dbReference type="PROSITE" id="PS50850">
    <property type="entry name" value="MFS"/>
    <property type="match status" value="1"/>
</dbReference>
<feature type="domain" description="Major facilitator superfamily (MFS) profile" evidence="7">
    <location>
        <begin position="1"/>
        <end position="459"/>
    </location>
</feature>
<feature type="transmembrane region" description="Helical" evidence="6">
    <location>
        <begin position="393"/>
        <end position="416"/>
    </location>
</feature>
<evidence type="ECO:0000259" key="7">
    <source>
        <dbReference type="PROSITE" id="PS50850"/>
    </source>
</evidence>
<proteinExistence type="predicted"/>
<evidence type="ECO:0000256" key="2">
    <source>
        <dbReference type="ARBA" id="ARBA00022692"/>
    </source>
</evidence>
<dbReference type="Gene3D" id="1.20.1250.20">
    <property type="entry name" value="MFS general substrate transporter like domains"/>
    <property type="match status" value="1"/>
</dbReference>
<dbReference type="Gene3D" id="1.20.1720.10">
    <property type="entry name" value="Multidrug resistance protein D"/>
    <property type="match status" value="1"/>
</dbReference>
<feature type="transmembrane region" description="Helical" evidence="6">
    <location>
        <begin position="265"/>
        <end position="285"/>
    </location>
</feature>
<evidence type="ECO:0000256" key="3">
    <source>
        <dbReference type="ARBA" id="ARBA00022989"/>
    </source>
</evidence>
<keyword evidence="5" id="KW-0046">Antibiotic resistance</keyword>
<dbReference type="InterPro" id="IPR036259">
    <property type="entry name" value="MFS_trans_sf"/>
</dbReference>
<keyword evidence="2 6" id="KW-0812">Transmembrane</keyword>
<feature type="transmembrane region" description="Helical" evidence="6">
    <location>
        <begin position="297"/>
        <end position="319"/>
    </location>
</feature>
<evidence type="ECO:0000256" key="6">
    <source>
        <dbReference type="SAM" id="Phobius"/>
    </source>
</evidence>
<comment type="caution">
    <text evidence="8">The sequence shown here is derived from an EMBL/GenBank/DDBJ whole genome shotgun (WGS) entry which is preliminary data.</text>
</comment>
<feature type="transmembrane region" description="Helical" evidence="6">
    <location>
        <begin position="155"/>
        <end position="175"/>
    </location>
</feature>
<keyword evidence="4 6" id="KW-0472">Membrane</keyword>
<organism evidence="8 9">
    <name type="scientific">Streptomyces lunalinharesii</name>
    <dbReference type="NCBI Taxonomy" id="333384"/>
    <lineage>
        <taxon>Bacteria</taxon>
        <taxon>Bacillati</taxon>
        <taxon>Actinomycetota</taxon>
        <taxon>Actinomycetes</taxon>
        <taxon>Kitasatosporales</taxon>
        <taxon>Streptomycetaceae</taxon>
        <taxon>Streptomyces</taxon>
    </lineage>
</organism>
<feature type="transmembrane region" description="Helical" evidence="6">
    <location>
        <begin position="125"/>
        <end position="143"/>
    </location>
</feature>
<dbReference type="InterPro" id="IPR011701">
    <property type="entry name" value="MFS"/>
</dbReference>
<dbReference type="CDD" id="cd17321">
    <property type="entry name" value="MFS_MMR_MDR_like"/>
    <property type="match status" value="1"/>
</dbReference>
<comment type="subcellular location">
    <subcellularLocation>
        <location evidence="1">Cell membrane</location>
        <topology evidence="1">Multi-pass membrane protein</topology>
    </subcellularLocation>
</comment>
<keyword evidence="9" id="KW-1185">Reference proteome</keyword>
<dbReference type="InterPro" id="IPR020846">
    <property type="entry name" value="MFS_dom"/>
</dbReference>
<name>A0ABN3RJK2_9ACTN</name>
<evidence type="ECO:0000313" key="8">
    <source>
        <dbReference type="EMBL" id="GAA2654300.1"/>
    </source>
</evidence>
<evidence type="ECO:0000256" key="4">
    <source>
        <dbReference type="ARBA" id="ARBA00023136"/>
    </source>
</evidence>
<feature type="transmembrane region" description="Helical" evidence="6">
    <location>
        <begin position="361"/>
        <end position="381"/>
    </location>
</feature>
<protein>
    <submittedName>
        <fullName evidence="8">MFS transporter</fullName>
    </submittedName>
</protein>
<sequence length="464" mass="47385">MLAVVLAGELMAVLDASVVDTALPSLQADTGASAAGLQWIHAAYGLVFALGLITGGRLGDRYGRKRIFLLGTGVFTATSLLCGLAAGPAALIAARAVQGAGAALMVPQVLATVHVAFDGSARAKAFGLHGTVISVGSVAGPVLGGVLTEADLFGLAWRPIFLINVPLGVAALLFGRRFLADSRGEQALRLDPLGMALSALGLLLIAYPLSAGGARHWPWWTFAVVAAGVAVLAGLVVQQRARSRTDGAPLVVLSLFNGRRFSGGLSAQLVLGLLSGVFFLCWTLFMQQGLGLRPARAAVGFVLLSLAEIGGAWLAMSLVARHQRRTPQAGALLAALALAAFHLLVNTYGTGLSMTAMAPPVLALGLGLGMVGAPLAALTLGGIGAAHAGSASGLFNTATQIGIALGVVLSGVLFFAHDHTATARGADVVHAFTGTLPWVIGGLLTMWSLMFLLPRPATPRTRRS</sequence>
<feature type="transmembrane region" description="Helical" evidence="6">
    <location>
        <begin position="187"/>
        <end position="207"/>
    </location>
</feature>